<organism evidence="1 2">
    <name type="scientific">Virgibacillus pantothenticus</name>
    <dbReference type="NCBI Taxonomy" id="1473"/>
    <lineage>
        <taxon>Bacteria</taxon>
        <taxon>Bacillati</taxon>
        <taxon>Bacillota</taxon>
        <taxon>Bacilli</taxon>
        <taxon>Bacillales</taxon>
        <taxon>Bacillaceae</taxon>
        <taxon>Virgibacillus</taxon>
    </lineage>
</organism>
<dbReference type="EMBL" id="LGTO01000005">
    <property type="protein sequence ID" value="KNE21655.1"/>
    <property type="molecule type" value="Genomic_DNA"/>
</dbReference>
<evidence type="ECO:0000313" key="1">
    <source>
        <dbReference type="EMBL" id="KNE21655.1"/>
    </source>
</evidence>
<reference evidence="2" key="1">
    <citation type="submission" date="2015-07" db="EMBL/GenBank/DDBJ databases">
        <title>Fjat-10053 dsm26.</title>
        <authorList>
            <person name="Liu B."/>
            <person name="Wang J."/>
            <person name="Zhu Y."/>
            <person name="Liu G."/>
            <person name="Chen Q."/>
            <person name="Chen Z."/>
            <person name="Lan J."/>
            <person name="Che J."/>
            <person name="Ge C."/>
            <person name="Shi H."/>
            <person name="Pan Z."/>
            <person name="Liu X."/>
        </authorList>
    </citation>
    <scope>NUCLEOTIDE SEQUENCE [LARGE SCALE GENOMIC DNA]</scope>
    <source>
        <strain evidence="2">DSM 26</strain>
    </source>
</reference>
<keyword evidence="2" id="KW-1185">Reference proteome</keyword>
<sequence>MYGIKKKNSNTHSLTSIQTRDEYSECVNENFIIFKPVKKADVYMKKSAFLSMNRLQEMCNYSRMNIFP</sequence>
<dbReference type="Proteomes" id="UP000036780">
    <property type="component" value="Unassembled WGS sequence"/>
</dbReference>
<comment type="caution">
    <text evidence="1">The sequence shown here is derived from an EMBL/GenBank/DDBJ whole genome shotgun (WGS) entry which is preliminary data.</text>
</comment>
<gene>
    <name evidence="1" type="ORF">AFK71_08450</name>
</gene>
<dbReference type="AlphaFoldDB" id="A0A0L0QSH3"/>
<protein>
    <submittedName>
        <fullName evidence="1">Uncharacterized protein</fullName>
    </submittedName>
</protein>
<proteinExistence type="predicted"/>
<accession>A0A0L0QSH3</accession>
<name>A0A0L0QSH3_VIRPA</name>
<evidence type="ECO:0000313" key="2">
    <source>
        <dbReference type="Proteomes" id="UP000036780"/>
    </source>
</evidence>